<evidence type="ECO:0000313" key="2">
    <source>
        <dbReference type="Proteomes" id="UP000268829"/>
    </source>
</evidence>
<dbReference type="Pfam" id="PF25705">
    <property type="entry name" value="Gad1"/>
    <property type="match status" value="1"/>
</dbReference>
<dbReference type="RefSeq" id="WP_122903520.1">
    <property type="nucleotide sequence ID" value="NZ_RHHS01000013.1"/>
</dbReference>
<reference evidence="1 2" key="1">
    <citation type="submission" date="2018-10" db="EMBL/GenBank/DDBJ databases">
        <title>Phylogenomics of Brevibacillus.</title>
        <authorList>
            <person name="Dunlap C."/>
        </authorList>
    </citation>
    <scope>NUCLEOTIDE SEQUENCE [LARGE SCALE GENOMIC DNA]</scope>
    <source>
        <strain evidence="1 2">DSM 100115</strain>
    </source>
</reference>
<keyword evidence="2" id="KW-1185">Reference proteome</keyword>
<dbReference type="OrthoDB" id="2913848at2"/>
<gene>
    <name evidence="1" type="ORF">EDM57_04215</name>
</gene>
<dbReference type="InterPro" id="IPR057845">
    <property type="entry name" value="Gad1"/>
</dbReference>
<dbReference type="Proteomes" id="UP000268829">
    <property type="component" value="Unassembled WGS sequence"/>
</dbReference>
<name>A0A3M8B7Q7_9BACL</name>
<comment type="caution">
    <text evidence="1">The sequence shown here is derived from an EMBL/GenBank/DDBJ whole genome shotgun (WGS) entry which is preliminary data.</text>
</comment>
<protein>
    <submittedName>
        <fullName evidence="1">Uncharacterized protein</fullName>
    </submittedName>
</protein>
<accession>A0A3M8B7Q7</accession>
<sequence length="301" mass="36216">MKENQTKLKLIAIKTKEKVFISDNIENSYYHTSRIKQYLFDGVEPKETYQKSWYELKSIPNKVERRVPPQRINERYELKAGFPESELTPKIINEKYIDEDSPYAEVIGLYEKKFELTEETYEEIPFEINIIEELDQFEITKQEYELKYNFLDLLNTHPVLLPTKPCKMTRKDSFNIIRKYIRENIDQRYAKIDADYDFVFRVKKKIELYEPFEYEVNLNQGTRRKPNFVKRYRNTKEITILEISPDVKKDYEPATEFSGENEQDLKNKINTYLQELIAEINRPYVECKHCQGYGVVLKEDN</sequence>
<dbReference type="AlphaFoldDB" id="A0A3M8B7Q7"/>
<evidence type="ECO:0000313" key="1">
    <source>
        <dbReference type="EMBL" id="RNB59353.1"/>
    </source>
</evidence>
<dbReference type="EMBL" id="RHHS01000013">
    <property type="protein sequence ID" value="RNB59353.1"/>
    <property type="molecule type" value="Genomic_DNA"/>
</dbReference>
<proteinExistence type="predicted"/>
<organism evidence="1 2">
    <name type="scientific">Brevibacillus gelatini</name>
    <dbReference type="NCBI Taxonomy" id="1655277"/>
    <lineage>
        <taxon>Bacteria</taxon>
        <taxon>Bacillati</taxon>
        <taxon>Bacillota</taxon>
        <taxon>Bacilli</taxon>
        <taxon>Bacillales</taxon>
        <taxon>Paenibacillaceae</taxon>
        <taxon>Brevibacillus</taxon>
    </lineage>
</organism>